<dbReference type="NCBIfam" id="TIGR03715">
    <property type="entry name" value="KxYKxGKxW"/>
    <property type="match status" value="1"/>
</dbReference>
<dbReference type="Pfam" id="PF00746">
    <property type="entry name" value="Gram_pos_anchor"/>
    <property type="match status" value="1"/>
</dbReference>
<keyword evidence="9" id="KW-0572">Peptidoglycan-anchor</keyword>
<evidence type="ECO:0000256" key="11">
    <source>
        <dbReference type="ARBA" id="ARBA00023170"/>
    </source>
</evidence>
<evidence type="ECO:0000256" key="1">
    <source>
        <dbReference type="ARBA" id="ARBA00004236"/>
    </source>
</evidence>
<keyword evidence="7" id="KW-0677">Repeat</keyword>
<dbReference type="InterPro" id="IPR009459">
    <property type="entry name" value="MucBP_dom"/>
</dbReference>
<evidence type="ECO:0000313" key="18">
    <source>
        <dbReference type="Proteomes" id="UP001596191"/>
    </source>
</evidence>
<dbReference type="Pfam" id="PF06458">
    <property type="entry name" value="MucBP"/>
    <property type="match status" value="1"/>
</dbReference>
<evidence type="ECO:0000256" key="7">
    <source>
        <dbReference type="ARBA" id="ARBA00022737"/>
    </source>
</evidence>
<evidence type="ECO:0000256" key="8">
    <source>
        <dbReference type="ARBA" id="ARBA00022989"/>
    </source>
</evidence>
<gene>
    <name evidence="17" type="ORF">ACFQET_03280</name>
</gene>
<feature type="transmembrane region" description="Helical" evidence="15">
    <location>
        <begin position="701"/>
        <end position="720"/>
    </location>
</feature>
<dbReference type="InterPro" id="IPR032675">
    <property type="entry name" value="LRR_dom_sf"/>
</dbReference>
<keyword evidence="4" id="KW-0964">Secreted</keyword>
<feature type="transmembrane region" description="Helical" evidence="15">
    <location>
        <begin position="21"/>
        <end position="39"/>
    </location>
</feature>
<dbReference type="Gene3D" id="3.10.20.320">
    <property type="entry name" value="Putative peptidoglycan bound protein (lpxtg motif)"/>
    <property type="match status" value="1"/>
</dbReference>
<comment type="subcellular location">
    <subcellularLocation>
        <location evidence="1">Cell membrane</location>
    </subcellularLocation>
    <subcellularLocation>
        <location evidence="13">Endomembrane system</location>
        <topology evidence="13">Single-pass membrane protein</topology>
    </subcellularLocation>
</comment>
<evidence type="ECO:0000256" key="2">
    <source>
        <dbReference type="ARBA" id="ARBA00022475"/>
    </source>
</evidence>
<dbReference type="InterPro" id="IPR019931">
    <property type="entry name" value="LPXTG_anchor"/>
</dbReference>
<evidence type="ECO:0000256" key="15">
    <source>
        <dbReference type="SAM" id="Phobius"/>
    </source>
</evidence>
<dbReference type="SUPFAM" id="SSF52058">
    <property type="entry name" value="L domain-like"/>
    <property type="match status" value="1"/>
</dbReference>
<keyword evidence="5 15" id="KW-0812">Transmembrane</keyword>
<evidence type="ECO:0000313" key="17">
    <source>
        <dbReference type="EMBL" id="MFC6274533.1"/>
    </source>
</evidence>
<evidence type="ECO:0000256" key="3">
    <source>
        <dbReference type="ARBA" id="ARBA00022512"/>
    </source>
</evidence>
<keyword evidence="12" id="KW-0325">Glycoprotein</keyword>
<evidence type="ECO:0000256" key="5">
    <source>
        <dbReference type="ARBA" id="ARBA00022692"/>
    </source>
</evidence>
<dbReference type="PANTHER" id="PTHR48052">
    <property type="entry name" value="UNNAMED PRODUCT"/>
    <property type="match status" value="1"/>
</dbReference>
<name>A0ABW1TL26_9LACO</name>
<keyword evidence="3" id="KW-0134">Cell wall</keyword>
<dbReference type="NCBIfam" id="TIGR01167">
    <property type="entry name" value="LPXTG_anchor"/>
    <property type="match status" value="1"/>
</dbReference>
<keyword evidence="6" id="KW-0732">Signal</keyword>
<dbReference type="Proteomes" id="UP001596191">
    <property type="component" value="Unassembled WGS sequence"/>
</dbReference>
<evidence type="ECO:0000256" key="4">
    <source>
        <dbReference type="ARBA" id="ARBA00022525"/>
    </source>
</evidence>
<keyword evidence="10 15" id="KW-0472">Membrane</keyword>
<evidence type="ECO:0000256" key="6">
    <source>
        <dbReference type="ARBA" id="ARBA00022729"/>
    </source>
</evidence>
<feature type="region of interest" description="Disordered" evidence="14">
    <location>
        <begin position="57"/>
        <end position="143"/>
    </location>
</feature>
<keyword evidence="2" id="KW-1003">Cell membrane</keyword>
<evidence type="ECO:0000256" key="10">
    <source>
        <dbReference type="ARBA" id="ARBA00023136"/>
    </source>
</evidence>
<evidence type="ECO:0000256" key="14">
    <source>
        <dbReference type="SAM" id="MobiDB-lite"/>
    </source>
</evidence>
<feature type="compositionally biased region" description="Polar residues" evidence="14">
    <location>
        <begin position="57"/>
        <end position="68"/>
    </location>
</feature>
<feature type="domain" description="Gram-positive cocci surface proteins LPxTG" evidence="16">
    <location>
        <begin position="692"/>
        <end position="726"/>
    </location>
</feature>
<dbReference type="RefSeq" id="WP_164511009.1">
    <property type="nucleotide sequence ID" value="NZ_JBHSSJ010000003.1"/>
</dbReference>
<dbReference type="Pfam" id="PF19258">
    <property type="entry name" value="KxYKxGKxW_sig"/>
    <property type="match status" value="1"/>
</dbReference>
<dbReference type="PANTHER" id="PTHR48052:SF8">
    <property type="entry name" value="LRR RECEPTOR-LIKE SERINE_THREONINE-PROTEIN KINASE FLS2"/>
    <property type="match status" value="1"/>
</dbReference>
<comment type="caution">
    <text evidence="17">The sequence shown here is derived from an EMBL/GenBank/DDBJ whole genome shotgun (WGS) entry which is preliminary data.</text>
</comment>
<sequence length="726" mass="76254">MIKNYNGETKTHFKSYKAGKRWVFAGITVLAVSLGLAGVDVTANAATTDGSVDASSELVNKDVSGNDTNKNNVVNGDSNSNGDVNGSNDGVVNDGGVSDGSKSGDAGAKVVNNDSVDTSNTDKENVDKNTNVNKVTNTDGNVNTDTTKSSLRGALRDAAPAKTYTADEIAWKNADEWMPDASLRQAVEASFLRVYPNYQVDDTTIWNWTKVPLNLYDDMTTTPIKSLEGLQYFTNITGVSLQQSSITPDGMISFANSPQLGSFFLDDINQAGLLSDWGMTADEFVQQYLSGNKALQTIEVNDIHLTGTLPNLEGFDKLQYANFAENDLTGGIPDYSYLPVLWNLSAWTNQLSGSIPDTHSWKNFTTLRVGGNNFSGDLPDVSNLDSLQYNNNKITSGVVPAGNGIDFDGKGQSLTGDDIVLTNGHNSFNPVTGVVHGLKDVATNTPDNSVAYTLGNLTGNMTVAYSADKPGDDIAAHATWAAAHTDASNLFTVSKDADGVLGFKLTASKDTPNGYYLIKLVSPDSAYSAWVTFQVDNKMTTDPVNPVNPVDPTPGVTTGTVTVVSVDHDGNVIGKKVMTGALGDTFTAKADPIDGYKVDGNGSVTGTYSNDGQTITFTYSKLENAGDGATIDTGSNQGGAADKGVNVKAANHGGKAINLSNGAAAAKVSVKNDTKNNATVDLKSAAAKKATLPQTNDKQSMGLIALGLSMLLATLGLVGGTSKRHN</sequence>
<proteinExistence type="predicted"/>
<dbReference type="Gene3D" id="3.80.10.10">
    <property type="entry name" value="Ribonuclease Inhibitor"/>
    <property type="match status" value="1"/>
</dbReference>
<dbReference type="InterPro" id="IPR022263">
    <property type="entry name" value="KxYKxGKxW"/>
</dbReference>
<protein>
    <submittedName>
        <fullName evidence="17">MucBP domain-containing protein</fullName>
    </submittedName>
</protein>
<organism evidence="17 18">
    <name type="scientific">Levilactobacillus tangyuanensis</name>
    <dbReference type="NCBI Taxonomy" id="2486021"/>
    <lineage>
        <taxon>Bacteria</taxon>
        <taxon>Bacillati</taxon>
        <taxon>Bacillota</taxon>
        <taxon>Bacilli</taxon>
        <taxon>Lactobacillales</taxon>
        <taxon>Lactobacillaceae</taxon>
        <taxon>Levilactobacillus</taxon>
    </lineage>
</organism>
<evidence type="ECO:0000259" key="16">
    <source>
        <dbReference type="PROSITE" id="PS50847"/>
    </source>
</evidence>
<reference evidence="18" key="1">
    <citation type="journal article" date="2019" name="Int. J. Syst. Evol. Microbiol.">
        <title>The Global Catalogue of Microorganisms (GCM) 10K type strain sequencing project: providing services to taxonomists for standard genome sequencing and annotation.</title>
        <authorList>
            <consortium name="The Broad Institute Genomics Platform"/>
            <consortium name="The Broad Institute Genome Sequencing Center for Infectious Disease"/>
            <person name="Wu L."/>
            <person name="Ma J."/>
        </authorList>
    </citation>
    <scope>NUCLEOTIDE SEQUENCE [LARGE SCALE GENOMIC DNA]</scope>
    <source>
        <strain evidence="18">CCM 8907</strain>
    </source>
</reference>
<dbReference type="PROSITE" id="PS50847">
    <property type="entry name" value="GRAM_POS_ANCHORING"/>
    <property type="match status" value="1"/>
</dbReference>
<evidence type="ECO:0000256" key="9">
    <source>
        <dbReference type="ARBA" id="ARBA00023088"/>
    </source>
</evidence>
<accession>A0ABW1TL26</accession>
<keyword evidence="11" id="KW-0675">Receptor</keyword>
<keyword evidence="8 15" id="KW-1133">Transmembrane helix</keyword>
<evidence type="ECO:0000256" key="13">
    <source>
        <dbReference type="ARBA" id="ARBA00037847"/>
    </source>
</evidence>
<feature type="compositionally biased region" description="Low complexity" evidence="14">
    <location>
        <begin position="69"/>
        <end position="105"/>
    </location>
</feature>
<dbReference type="EMBL" id="JBHSSJ010000003">
    <property type="protein sequence ID" value="MFC6274533.1"/>
    <property type="molecule type" value="Genomic_DNA"/>
</dbReference>
<keyword evidence="18" id="KW-1185">Reference proteome</keyword>
<feature type="compositionally biased region" description="Low complexity" evidence="14">
    <location>
        <begin position="128"/>
        <end position="143"/>
    </location>
</feature>
<evidence type="ECO:0000256" key="12">
    <source>
        <dbReference type="ARBA" id="ARBA00023180"/>
    </source>
</evidence>